<dbReference type="EMBL" id="RZIJ01000001">
    <property type="protein sequence ID" value="RUQ75778.1"/>
    <property type="molecule type" value="Genomic_DNA"/>
</dbReference>
<comment type="caution">
    <text evidence="1">The sequence shown here is derived from an EMBL/GenBank/DDBJ whole genome shotgun (WGS) entry which is preliminary data.</text>
</comment>
<dbReference type="RefSeq" id="WP_126994073.1">
    <property type="nucleotide sequence ID" value="NZ_JBNPXW010000001.1"/>
</dbReference>
<proteinExistence type="predicted"/>
<organism evidence="1 2">
    <name type="scientific">Azospirillum doebereinerae</name>
    <dbReference type="NCBI Taxonomy" id="92933"/>
    <lineage>
        <taxon>Bacteria</taxon>
        <taxon>Pseudomonadati</taxon>
        <taxon>Pseudomonadota</taxon>
        <taxon>Alphaproteobacteria</taxon>
        <taxon>Rhodospirillales</taxon>
        <taxon>Azospirillaceae</taxon>
        <taxon>Azospirillum</taxon>
    </lineage>
</organism>
<gene>
    <name evidence="1" type="ORF">EJ913_01305</name>
</gene>
<accession>A0A433JF50</accession>
<sequence>MLVIRFPRLCPTIRFKKVAIDMKELPKKAIMKGDTRRTTFGLSSSDFASLRTIKHRYHTDLGFNVSSSIIVSLALQRLLRETTAGHLPRHPSMVLSRPW</sequence>
<protein>
    <submittedName>
        <fullName evidence="1">Uncharacterized protein</fullName>
    </submittedName>
</protein>
<dbReference type="Proteomes" id="UP000280346">
    <property type="component" value="Unassembled WGS sequence"/>
</dbReference>
<name>A0A433JF50_9PROT</name>
<evidence type="ECO:0000313" key="1">
    <source>
        <dbReference type="EMBL" id="RUQ75778.1"/>
    </source>
</evidence>
<keyword evidence="2" id="KW-1185">Reference proteome</keyword>
<evidence type="ECO:0000313" key="2">
    <source>
        <dbReference type="Proteomes" id="UP000280346"/>
    </source>
</evidence>
<reference evidence="1 2" key="1">
    <citation type="submission" date="2018-12" db="EMBL/GenBank/DDBJ databases">
        <authorList>
            <person name="Yang Y."/>
        </authorList>
    </citation>
    <scope>NUCLEOTIDE SEQUENCE [LARGE SCALE GENOMIC DNA]</scope>
    <source>
        <strain evidence="1 2">GSF71</strain>
    </source>
</reference>
<dbReference type="AlphaFoldDB" id="A0A433JF50"/>